<dbReference type="EMBL" id="LDAU01000157">
    <property type="protein sequence ID" value="KRX02129.1"/>
    <property type="molecule type" value="Genomic_DNA"/>
</dbReference>
<gene>
    <name evidence="5" type="ORF">PPERSA_06324</name>
</gene>
<dbReference type="AlphaFoldDB" id="A0A0V0QIJ4"/>
<dbReference type="PANTHER" id="PTHR43270">
    <property type="entry name" value="BETA-ALA-HIS DIPEPTIDASE"/>
    <property type="match status" value="1"/>
</dbReference>
<reference evidence="5 6" key="1">
    <citation type="journal article" date="2015" name="Sci. Rep.">
        <title>Genome of the facultative scuticociliatosis pathogen Pseudocohnilembus persalinus provides insight into its virulence through horizontal gene transfer.</title>
        <authorList>
            <person name="Xiong J."/>
            <person name="Wang G."/>
            <person name="Cheng J."/>
            <person name="Tian M."/>
            <person name="Pan X."/>
            <person name="Warren A."/>
            <person name="Jiang C."/>
            <person name="Yuan D."/>
            <person name="Miao W."/>
        </authorList>
    </citation>
    <scope>NUCLEOTIDE SEQUENCE [LARGE SCALE GENOMIC DNA]</scope>
    <source>
        <strain evidence="5">36N120E</strain>
    </source>
</reference>
<dbReference type="InParanoid" id="A0A0V0QIJ4"/>
<dbReference type="OrthoDB" id="7832001at2759"/>
<evidence type="ECO:0000256" key="1">
    <source>
        <dbReference type="ARBA" id="ARBA00022670"/>
    </source>
</evidence>
<dbReference type="Gene3D" id="3.40.630.10">
    <property type="entry name" value="Zn peptidases"/>
    <property type="match status" value="1"/>
</dbReference>
<proteinExistence type="predicted"/>
<dbReference type="Pfam" id="PF01546">
    <property type="entry name" value="Peptidase_M20"/>
    <property type="match status" value="1"/>
</dbReference>
<dbReference type="GO" id="GO:0008233">
    <property type="term" value="F:peptidase activity"/>
    <property type="evidence" value="ECO:0007669"/>
    <property type="project" value="UniProtKB-KW"/>
</dbReference>
<evidence type="ECO:0000313" key="6">
    <source>
        <dbReference type="Proteomes" id="UP000054937"/>
    </source>
</evidence>
<evidence type="ECO:0000256" key="2">
    <source>
        <dbReference type="ARBA" id="ARBA00022723"/>
    </source>
</evidence>
<dbReference type="InterPro" id="IPR011650">
    <property type="entry name" value="Peptidase_M20_dimer"/>
</dbReference>
<dbReference type="InterPro" id="IPR051458">
    <property type="entry name" value="Cyt/Met_Dipeptidase"/>
</dbReference>
<dbReference type="GO" id="GO:0006508">
    <property type="term" value="P:proteolysis"/>
    <property type="evidence" value="ECO:0007669"/>
    <property type="project" value="UniProtKB-KW"/>
</dbReference>
<dbReference type="GO" id="GO:0046872">
    <property type="term" value="F:metal ion binding"/>
    <property type="evidence" value="ECO:0007669"/>
    <property type="project" value="UniProtKB-KW"/>
</dbReference>
<dbReference type="Proteomes" id="UP000054937">
    <property type="component" value="Unassembled WGS sequence"/>
</dbReference>
<evidence type="ECO:0000256" key="3">
    <source>
        <dbReference type="ARBA" id="ARBA00022801"/>
    </source>
</evidence>
<feature type="domain" description="Peptidase M20 dimerisation" evidence="4">
    <location>
        <begin position="152"/>
        <end position="307"/>
    </location>
</feature>
<protein>
    <recommendedName>
        <fullName evidence="4">Peptidase M20 dimerisation domain-containing protein</fullName>
    </recommendedName>
</protein>
<organism evidence="5 6">
    <name type="scientific">Pseudocohnilembus persalinus</name>
    <name type="common">Ciliate</name>
    <dbReference type="NCBI Taxonomy" id="266149"/>
    <lineage>
        <taxon>Eukaryota</taxon>
        <taxon>Sar</taxon>
        <taxon>Alveolata</taxon>
        <taxon>Ciliophora</taxon>
        <taxon>Intramacronucleata</taxon>
        <taxon>Oligohymenophorea</taxon>
        <taxon>Scuticociliatia</taxon>
        <taxon>Philasterida</taxon>
        <taxon>Pseudocohnilembidae</taxon>
        <taxon>Pseudocohnilembus</taxon>
    </lineage>
</organism>
<comment type="caution">
    <text evidence="5">The sequence shown here is derived from an EMBL/GenBank/DDBJ whole genome shotgun (WGS) entry which is preliminary data.</text>
</comment>
<dbReference type="OMA" id="PFMGLLH"/>
<keyword evidence="6" id="KW-1185">Reference proteome</keyword>
<evidence type="ECO:0000313" key="5">
    <source>
        <dbReference type="EMBL" id="KRX02129.1"/>
    </source>
</evidence>
<dbReference type="Gene3D" id="3.30.70.360">
    <property type="match status" value="1"/>
</dbReference>
<sequence>MENKWLIIISSYSYYQNNQRPPLVFIEIEGTLNNDTTCMFYGHFDKQPHFTGWKEGLAPTEPVIRDGYLFGRGSVDDGYAAFSTITCIRTLQNLGIPHPRCVITIEGEEESGSEHYMSYIEELKEKIGQPSLIFCLDSGCLDYKTLWITSSLRGYIDGNLTVSVAQQGVHSGASSGLIPSSFRIIRQILDRFEDSKTGQVHENYHVKIPPHRYEECYKVADQLGDKIYNQFPYFENTQPVTKNNLEGYLNNTWRPTISYIGADGMPPTQTAGNVLRPYTTIGVSMRTPPTLPSKEKAKEFKELVESNPPYNATVKYDLIDAGNGWDAPKYLDFLNESIQQAANTFFGQDYKSQGMGGSIPLMNELQNIFPKAQFLVTGCAGPDTNSHGPNECLNLDYLKKIICCMTKIIADSELYGAQFPK</sequence>
<accession>A0A0V0QIJ4</accession>
<dbReference type="PANTHER" id="PTHR43270:SF4">
    <property type="entry name" value="CARNOSINE DIPEPTIDASE 2, ISOFORM A"/>
    <property type="match status" value="1"/>
</dbReference>
<dbReference type="Pfam" id="PF07687">
    <property type="entry name" value="M20_dimer"/>
    <property type="match status" value="1"/>
</dbReference>
<keyword evidence="2" id="KW-0479">Metal-binding</keyword>
<name>A0A0V0QIJ4_PSEPJ</name>
<dbReference type="InterPro" id="IPR002933">
    <property type="entry name" value="Peptidase_M20"/>
</dbReference>
<keyword evidence="3" id="KW-0378">Hydrolase</keyword>
<dbReference type="SUPFAM" id="SSF53187">
    <property type="entry name" value="Zn-dependent exopeptidases"/>
    <property type="match status" value="1"/>
</dbReference>
<keyword evidence="1" id="KW-0645">Protease</keyword>
<evidence type="ECO:0000259" key="4">
    <source>
        <dbReference type="Pfam" id="PF07687"/>
    </source>
</evidence>